<comment type="caution">
    <text evidence="9">The sequence shown here is derived from an EMBL/GenBank/DDBJ whole genome shotgun (WGS) entry which is preliminary data.</text>
</comment>
<dbReference type="EMBL" id="VJMJ01000153">
    <property type="protein sequence ID" value="KAF0730493.1"/>
    <property type="molecule type" value="Genomic_DNA"/>
</dbReference>
<dbReference type="AlphaFoldDB" id="A0A6G0WSQ2"/>
<dbReference type="GO" id="GO:0004185">
    <property type="term" value="F:serine-type carboxypeptidase activity"/>
    <property type="evidence" value="ECO:0007669"/>
    <property type="project" value="UniProtKB-UniRule"/>
</dbReference>
<feature type="transmembrane region" description="Helical" evidence="8">
    <location>
        <begin position="44"/>
        <end position="65"/>
    </location>
</feature>
<proteinExistence type="inferred from homology"/>
<keyword evidence="10" id="KW-1185">Reference proteome</keyword>
<dbReference type="Pfam" id="PF00450">
    <property type="entry name" value="Peptidase_S10"/>
    <property type="match status" value="1"/>
</dbReference>
<dbReference type="FunFam" id="1.10.287.410:FF:000002">
    <property type="entry name" value="Carboxypeptidase"/>
    <property type="match status" value="1"/>
</dbReference>
<keyword evidence="8" id="KW-1133">Transmembrane helix</keyword>
<keyword evidence="6" id="KW-0325">Glycoprotein</keyword>
<dbReference type="GO" id="GO:0006508">
    <property type="term" value="P:proteolysis"/>
    <property type="evidence" value="ECO:0007669"/>
    <property type="project" value="UniProtKB-KW"/>
</dbReference>
<reference evidence="9 10" key="1">
    <citation type="submission" date="2019-07" db="EMBL/GenBank/DDBJ databases">
        <title>Genomics analysis of Aphanomyces spp. identifies a new class of oomycete effector associated with host adaptation.</title>
        <authorList>
            <person name="Gaulin E."/>
        </authorList>
    </citation>
    <scope>NUCLEOTIDE SEQUENCE [LARGE SCALE GENOMIC DNA]</scope>
    <source>
        <strain evidence="9 10">ATCC 201684</strain>
    </source>
</reference>
<evidence type="ECO:0000256" key="3">
    <source>
        <dbReference type="ARBA" id="ARBA00022670"/>
    </source>
</evidence>
<dbReference type="InterPro" id="IPR029058">
    <property type="entry name" value="AB_hydrolase_fold"/>
</dbReference>
<keyword evidence="4" id="KW-0732">Signal</keyword>
<evidence type="ECO:0000256" key="7">
    <source>
        <dbReference type="RuleBase" id="RU361156"/>
    </source>
</evidence>
<dbReference type="EC" id="3.4.16.-" evidence="7"/>
<dbReference type="InterPro" id="IPR018202">
    <property type="entry name" value="Ser_caboxypep_ser_AS"/>
</dbReference>
<dbReference type="PROSITE" id="PS00560">
    <property type="entry name" value="CARBOXYPEPT_SER_HIS"/>
    <property type="match status" value="1"/>
</dbReference>
<comment type="similarity">
    <text evidence="1 7">Belongs to the peptidase S10 family.</text>
</comment>
<organism evidence="9 10">
    <name type="scientific">Aphanomyces euteiches</name>
    <dbReference type="NCBI Taxonomy" id="100861"/>
    <lineage>
        <taxon>Eukaryota</taxon>
        <taxon>Sar</taxon>
        <taxon>Stramenopiles</taxon>
        <taxon>Oomycota</taxon>
        <taxon>Saprolegniomycetes</taxon>
        <taxon>Saprolegniales</taxon>
        <taxon>Verrucalvaceae</taxon>
        <taxon>Aphanomyces</taxon>
    </lineage>
</organism>
<dbReference type="PRINTS" id="PR00724">
    <property type="entry name" value="CRBOXYPTASEC"/>
</dbReference>
<dbReference type="Gene3D" id="3.40.50.1820">
    <property type="entry name" value="alpha/beta hydrolase"/>
    <property type="match status" value="1"/>
</dbReference>
<evidence type="ECO:0000313" key="9">
    <source>
        <dbReference type="EMBL" id="KAF0730493.1"/>
    </source>
</evidence>
<dbReference type="PROSITE" id="PS00131">
    <property type="entry name" value="CARBOXYPEPT_SER_SER"/>
    <property type="match status" value="1"/>
</dbReference>
<dbReference type="PANTHER" id="PTHR11802">
    <property type="entry name" value="SERINE PROTEASE FAMILY S10 SERINE CARBOXYPEPTIDASE"/>
    <property type="match status" value="1"/>
</dbReference>
<protein>
    <recommendedName>
        <fullName evidence="7">Carboxypeptidase</fullName>
        <ecNumber evidence="7">3.4.16.-</ecNumber>
    </recommendedName>
</protein>
<gene>
    <name evidence="9" type="ORF">Ae201684_011917</name>
</gene>
<evidence type="ECO:0000256" key="6">
    <source>
        <dbReference type="ARBA" id="ARBA00023180"/>
    </source>
</evidence>
<evidence type="ECO:0000256" key="1">
    <source>
        <dbReference type="ARBA" id="ARBA00009431"/>
    </source>
</evidence>
<dbReference type="Proteomes" id="UP000481153">
    <property type="component" value="Unassembled WGS sequence"/>
</dbReference>
<keyword evidence="3 7" id="KW-0645">Protease</keyword>
<keyword evidence="2 7" id="KW-0121">Carboxypeptidase</keyword>
<sequence length="514" mass="57734">MGAQWAVCFFTVGMTEYTDIPLESTPLTPRGRNEEAAATFHRKLLLGLIGSFCFIFAGIQCVPLIPSIEKTAISLDVEERVEPVQKFIARAEIDEEVPFCGIAGQKSGYIKLPHKEDDHYFYWFFESRRSPTKDPLVLWLTGGPGCSSMMALLSENGPCIVDKDLNTELNPLSWNNIANMIWLDQPSGVGFSYGSPNDFDENEDQVGENIWNFLQGWLEQNPTFQGREFFIFGESYAGHYVPAAAHFIFTQNKYVMDSKKFYIPLQGIAIGNGLTDPLVQYAHAVDMADNAYNVTLVSPEQKKVMDAMVPKCLKLIETCQNNSSVCEEAMEFCQGNLVAPLISTTARNPYDIRRDCPGQLGVGCYDFSHIQAFLNSPGIMEKLGVNTQRVASWQECNFDINHQFSHDWMKIYSQFVTPILEGGIRVSIYAGDADLMVNWQGNEAWTKQLKWSGHEAYSQAALKPTLFQGKTVGYSRSYKNLAFLRVLNAGHMVPMDQPEVALAIVDSFLRNEQL</sequence>
<dbReference type="InterPro" id="IPR001563">
    <property type="entry name" value="Peptidase_S10"/>
</dbReference>
<keyword evidence="8" id="KW-0812">Transmembrane</keyword>
<dbReference type="InterPro" id="IPR033124">
    <property type="entry name" value="Ser_caboxypep_his_AS"/>
</dbReference>
<dbReference type="VEuPathDB" id="FungiDB:AeMF1_015862"/>
<evidence type="ECO:0000256" key="8">
    <source>
        <dbReference type="SAM" id="Phobius"/>
    </source>
</evidence>
<dbReference type="SUPFAM" id="SSF53474">
    <property type="entry name" value="alpha/beta-Hydrolases"/>
    <property type="match status" value="1"/>
</dbReference>
<evidence type="ECO:0000313" key="10">
    <source>
        <dbReference type="Proteomes" id="UP000481153"/>
    </source>
</evidence>
<dbReference type="Gene3D" id="1.10.287.410">
    <property type="match status" value="1"/>
</dbReference>
<dbReference type="PANTHER" id="PTHR11802:SF113">
    <property type="entry name" value="SERINE CARBOXYPEPTIDASE CTSA-4.1"/>
    <property type="match status" value="1"/>
</dbReference>
<keyword evidence="5 7" id="KW-0378">Hydrolase</keyword>
<name>A0A6G0WSQ2_9STRA</name>
<evidence type="ECO:0000256" key="4">
    <source>
        <dbReference type="ARBA" id="ARBA00022729"/>
    </source>
</evidence>
<evidence type="ECO:0000256" key="5">
    <source>
        <dbReference type="ARBA" id="ARBA00022801"/>
    </source>
</evidence>
<keyword evidence="8" id="KW-0472">Membrane</keyword>
<evidence type="ECO:0000256" key="2">
    <source>
        <dbReference type="ARBA" id="ARBA00022645"/>
    </source>
</evidence>
<accession>A0A6G0WSQ2</accession>